<reference evidence="2" key="1">
    <citation type="submission" date="2020-11" db="EMBL/GenBank/DDBJ databases">
        <authorList>
            <person name="Tran Van P."/>
        </authorList>
    </citation>
    <scope>NUCLEOTIDE SEQUENCE</scope>
</reference>
<evidence type="ECO:0000313" key="2">
    <source>
        <dbReference type="EMBL" id="CAD7268866.1"/>
    </source>
</evidence>
<sequence length="158" mass="16785">MYLLVSQRDGPPARTSAQRRPGISPTLSSVTSTTSAPKVNRRRSSVQMVSCSTTRTPTLPAATSPPTSTAETGRNCRTPGQVRDARGPTATSDTRTRKCVTSSSTAWRASPTSCLVPQDSSTMISGARVLGRRRATGQTASTARRTCWMMVSPVPTGR</sequence>
<accession>A0A7R9B9A8</accession>
<dbReference type="AlphaFoldDB" id="A0A7R9B9A8"/>
<proteinExistence type="predicted"/>
<dbReference type="EMBL" id="OC017289">
    <property type="protein sequence ID" value="CAD7268866.1"/>
    <property type="molecule type" value="Genomic_DNA"/>
</dbReference>
<protein>
    <submittedName>
        <fullName evidence="2">Uncharacterized protein</fullName>
    </submittedName>
</protein>
<feature type="region of interest" description="Disordered" evidence="1">
    <location>
        <begin position="1"/>
        <end position="95"/>
    </location>
</feature>
<name>A0A7R9B9A8_TIMSH</name>
<feature type="compositionally biased region" description="Low complexity" evidence="1">
    <location>
        <begin position="24"/>
        <end position="35"/>
    </location>
</feature>
<feature type="compositionally biased region" description="Low complexity" evidence="1">
    <location>
        <begin position="52"/>
        <end position="72"/>
    </location>
</feature>
<gene>
    <name evidence="2" type="ORF">TSIB3V08_LOCUS12866</name>
</gene>
<organism evidence="2">
    <name type="scientific">Timema shepardi</name>
    <name type="common">Walking stick</name>
    <dbReference type="NCBI Taxonomy" id="629360"/>
    <lineage>
        <taxon>Eukaryota</taxon>
        <taxon>Metazoa</taxon>
        <taxon>Ecdysozoa</taxon>
        <taxon>Arthropoda</taxon>
        <taxon>Hexapoda</taxon>
        <taxon>Insecta</taxon>
        <taxon>Pterygota</taxon>
        <taxon>Neoptera</taxon>
        <taxon>Polyneoptera</taxon>
        <taxon>Phasmatodea</taxon>
        <taxon>Timematodea</taxon>
        <taxon>Timematoidea</taxon>
        <taxon>Timematidae</taxon>
        <taxon>Timema</taxon>
    </lineage>
</organism>
<evidence type="ECO:0000256" key="1">
    <source>
        <dbReference type="SAM" id="MobiDB-lite"/>
    </source>
</evidence>